<dbReference type="InterPro" id="IPR013785">
    <property type="entry name" value="Aldolase_TIM"/>
</dbReference>
<dbReference type="RefSeq" id="XP_047774876.1">
    <property type="nucleotide sequence ID" value="XM_047927907.1"/>
</dbReference>
<sequence length="406" mass="43558">MLSEMLHPKTWSTGHVRRVQTLRKSCGRRYTAHSRSLQTAARYDSNVVNIVEVGPRDGLQNEKAVIPPSVKAELVTRLGRAGMKTIESGSFVSPKWVPQMAGTPEVLQTMERLPGVRYPVLVPNMKGLDNLFALLDSASPSDVPFTDEIAIFTAATDAFCKANTNCTIAESLERLASVTERAKAKGLRVRGYVSVVVVCPYTGRVDYKKVKDVSRALLDMGCYEVSLGDTVGAGSPWDIRSMLETVMSGAGALPATQLAGHFHDTYGTGVPNILAALELGLRTFDASVAGLGGCPYSPGATGNVATEDVLYALQGSGYKTPGDLDALAEVGGWISGMLGRRNESRAGKAILARMAKEKEVALVKERERDGGAAERVTGADVDVAMRRREENIVKERERDGGAAEKV</sequence>
<comment type="caution">
    <text evidence="8">The sequence shown here is derived from an EMBL/GenBank/DDBJ whole genome shotgun (WGS) entry which is preliminary data.</text>
</comment>
<comment type="similarity">
    <text evidence="2">Belongs to the HMG-CoA lyase family.</text>
</comment>
<keyword evidence="9" id="KW-1185">Reference proteome</keyword>
<dbReference type="GeneID" id="72008639"/>
<organism evidence="8 9">
    <name type="scientific">Rhodofomes roseus</name>
    <dbReference type="NCBI Taxonomy" id="34475"/>
    <lineage>
        <taxon>Eukaryota</taxon>
        <taxon>Fungi</taxon>
        <taxon>Dikarya</taxon>
        <taxon>Basidiomycota</taxon>
        <taxon>Agaricomycotina</taxon>
        <taxon>Agaricomycetes</taxon>
        <taxon>Polyporales</taxon>
        <taxon>Rhodofomes</taxon>
    </lineage>
</organism>
<dbReference type="PROSITE" id="PS01062">
    <property type="entry name" value="HMG_COA_LYASE"/>
    <property type="match status" value="1"/>
</dbReference>
<evidence type="ECO:0000256" key="4">
    <source>
        <dbReference type="ARBA" id="ARBA00022723"/>
    </source>
</evidence>
<dbReference type="PANTHER" id="PTHR42738:SF7">
    <property type="entry name" value="HYDROXYMETHYLGLUTARYL-COA LYASE"/>
    <property type="match status" value="1"/>
</dbReference>
<dbReference type="InterPro" id="IPR000138">
    <property type="entry name" value="HMG_CoA_lyase_AS"/>
</dbReference>
<dbReference type="Proteomes" id="UP000814176">
    <property type="component" value="Unassembled WGS sequence"/>
</dbReference>
<comment type="catalytic activity">
    <reaction evidence="6">
        <text>(3S)-3-hydroxy-3-methylglutaryl-CoA = acetoacetate + acetyl-CoA</text>
        <dbReference type="Rhea" id="RHEA:24404"/>
        <dbReference type="ChEBI" id="CHEBI:13705"/>
        <dbReference type="ChEBI" id="CHEBI:43074"/>
        <dbReference type="ChEBI" id="CHEBI:57288"/>
        <dbReference type="EC" id="4.1.3.4"/>
    </reaction>
</comment>
<comment type="pathway">
    <text evidence="1">Metabolic intermediate metabolism; (S)-3-hydroxy-3-methylglutaryl-CoA degradation; acetoacetate from (S)-3-hydroxy-3-methylglutaryl-CoA: step 1/1.</text>
</comment>
<accession>A0ABQ8K5I9</accession>
<keyword evidence="5" id="KW-0456">Lyase</keyword>
<dbReference type="InterPro" id="IPR043594">
    <property type="entry name" value="HMGL"/>
</dbReference>
<dbReference type="Pfam" id="PF00682">
    <property type="entry name" value="HMGL-like"/>
    <property type="match status" value="1"/>
</dbReference>
<evidence type="ECO:0000259" key="7">
    <source>
        <dbReference type="PROSITE" id="PS50991"/>
    </source>
</evidence>
<proteinExistence type="inferred from homology"/>
<dbReference type="SUPFAM" id="SSF51569">
    <property type="entry name" value="Aldolase"/>
    <property type="match status" value="1"/>
</dbReference>
<evidence type="ECO:0000256" key="1">
    <source>
        <dbReference type="ARBA" id="ARBA00005143"/>
    </source>
</evidence>
<feature type="domain" description="Pyruvate carboxyltransferase" evidence="7">
    <location>
        <begin position="48"/>
        <end position="328"/>
    </location>
</feature>
<dbReference type="NCBIfam" id="NF004283">
    <property type="entry name" value="PRK05692.1"/>
    <property type="match status" value="1"/>
</dbReference>
<evidence type="ECO:0000256" key="5">
    <source>
        <dbReference type="ARBA" id="ARBA00023239"/>
    </source>
</evidence>
<evidence type="ECO:0000256" key="2">
    <source>
        <dbReference type="ARBA" id="ARBA00009405"/>
    </source>
</evidence>
<dbReference type="PROSITE" id="PS50991">
    <property type="entry name" value="PYR_CT"/>
    <property type="match status" value="1"/>
</dbReference>
<dbReference type="EMBL" id="JADCUA010000024">
    <property type="protein sequence ID" value="KAH9831779.1"/>
    <property type="molecule type" value="Genomic_DNA"/>
</dbReference>
<dbReference type="PANTHER" id="PTHR42738">
    <property type="entry name" value="HYDROXYMETHYLGLUTARYL-COA LYASE"/>
    <property type="match status" value="1"/>
</dbReference>
<evidence type="ECO:0000256" key="3">
    <source>
        <dbReference type="ARBA" id="ARBA00012910"/>
    </source>
</evidence>
<evidence type="ECO:0000256" key="6">
    <source>
        <dbReference type="ARBA" id="ARBA00049877"/>
    </source>
</evidence>
<evidence type="ECO:0000313" key="8">
    <source>
        <dbReference type="EMBL" id="KAH9831779.1"/>
    </source>
</evidence>
<protein>
    <recommendedName>
        <fullName evidence="3">hydroxymethylglutaryl-CoA lyase</fullName>
        <ecNumber evidence="3">4.1.3.4</ecNumber>
    </recommendedName>
</protein>
<name>A0ABQ8K5I9_9APHY</name>
<dbReference type="InterPro" id="IPR000891">
    <property type="entry name" value="PYR_CT"/>
</dbReference>
<evidence type="ECO:0000313" key="9">
    <source>
        <dbReference type="Proteomes" id="UP000814176"/>
    </source>
</evidence>
<dbReference type="EC" id="4.1.3.4" evidence="3"/>
<dbReference type="CDD" id="cd07938">
    <property type="entry name" value="DRE_TIM_HMGL"/>
    <property type="match status" value="1"/>
</dbReference>
<dbReference type="Gene3D" id="3.20.20.70">
    <property type="entry name" value="Aldolase class I"/>
    <property type="match status" value="1"/>
</dbReference>
<gene>
    <name evidence="8" type="ORF">C8Q71DRAFT_861461</name>
</gene>
<reference evidence="8 9" key="1">
    <citation type="journal article" date="2021" name="Environ. Microbiol.">
        <title>Gene family expansions and transcriptome signatures uncover fungal adaptations to wood decay.</title>
        <authorList>
            <person name="Hage H."/>
            <person name="Miyauchi S."/>
            <person name="Viragh M."/>
            <person name="Drula E."/>
            <person name="Min B."/>
            <person name="Chaduli D."/>
            <person name="Navarro D."/>
            <person name="Favel A."/>
            <person name="Norest M."/>
            <person name="Lesage-Meessen L."/>
            <person name="Balint B."/>
            <person name="Merenyi Z."/>
            <person name="de Eugenio L."/>
            <person name="Morin E."/>
            <person name="Martinez A.T."/>
            <person name="Baldrian P."/>
            <person name="Stursova M."/>
            <person name="Martinez M.J."/>
            <person name="Novotny C."/>
            <person name="Magnuson J.K."/>
            <person name="Spatafora J.W."/>
            <person name="Maurice S."/>
            <person name="Pangilinan J."/>
            <person name="Andreopoulos W."/>
            <person name="LaButti K."/>
            <person name="Hundley H."/>
            <person name="Na H."/>
            <person name="Kuo A."/>
            <person name="Barry K."/>
            <person name="Lipzen A."/>
            <person name="Henrissat B."/>
            <person name="Riley R."/>
            <person name="Ahrendt S."/>
            <person name="Nagy L.G."/>
            <person name="Grigoriev I.V."/>
            <person name="Martin F."/>
            <person name="Rosso M.N."/>
        </authorList>
    </citation>
    <scope>NUCLEOTIDE SEQUENCE [LARGE SCALE GENOMIC DNA]</scope>
    <source>
        <strain evidence="8 9">CIRM-BRFM 1785</strain>
    </source>
</reference>
<keyword evidence="4" id="KW-0479">Metal-binding</keyword>